<comment type="caution">
    <text evidence="1">The sequence shown here is derived from an EMBL/GenBank/DDBJ whole genome shotgun (WGS) entry which is preliminary data.</text>
</comment>
<dbReference type="Proteomes" id="UP000799777">
    <property type="component" value="Unassembled WGS sequence"/>
</dbReference>
<name>A0A9P4HAX8_9PLEO</name>
<evidence type="ECO:0000313" key="2">
    <source>
        <dbReference type="Proteomes" id="UP000799777"/>
    </source>
</evidence>
<evidence type="ECO:0000313" key="1">
    <source>
        <dbReference type="EMBL" id="KAF2030717.1"/>
    </source>
</evidence>
<reference evidence="1" key="1">
    <citation type="journal article" date="2020" name="Stud. Mycol.">
        <title>101 Dothideomycetes genomes: a test case for predicting lifestyles and emergence of pathogens.</title>
        <authorList>
            <person name="Haridas S."/>
            <person name="Albert R."/>
            <person name="Binder M."/>
            <person name="Bloem J."/>
            <person name="Labutti K."/>
            <person name="Salamov A."/>
            <person name="Andreopoulos B."/>
            <person name="Baker S."/>
            <person name="Barry K."/>
            <person name="Bills G."/>
            <person name="Bluhm B."/>
            <person name="Cannon C."/>
            <person name="Castanera R."/>
            <person name="Culley D."/>
            <person name="Daum C."/>
            <person name="Ezra D."/>
            <person name="Gonzalez J."/>
            <person name="Henrissat B."/>
            <person name="Kuo A."/>
            <person name="Liang C."/>
            <person name="Lipzen A."/>
            <person name="Lutzoni F."/>
            <person name="Magnuson J."/>
            <person name="Mondo S."/>
            <person name="Nolan M."/>
            <person name="Ohm R."/>
            <person name="Pangilinan J."/>
            <person name="Park H.-J."/>
            <person name="Ramirez L."/>
            <person name="Alfaro M."/>
            <person name="Sun H."/>
            <person name="Tritt A."/>
            <person name="Yoshinaga Y."/>
            <person name="Zwiers L.-H."/>
            <person name="Turgeon B."/>
            <person name="Goodwin S."/>
            <person name="Spatafora J."/>
            <person name="Crous P."/>
            <person name="Grigoriev I."/>
        </authorList>
    </citation>
    <scope>NUCLEOTIDE SEQUENCE</scope>
    <source>
        <strain evidence="1">CBS 110217</strain>
    </source>
</reference>
<sequence length="200" mass="22671">MTTIPLYYVTYQSATQAACQPPLVHEHARFSNHPPTRYRSLNHFHASITIDPAPYMRSVAISVESPHYIHTGTNDELEIIAAAEVFTEAQNAMKGAVEKELERLGKMGKECKVVWSHKYDDQGDVLEKARVRVELMNGSGRKIWWEIGSVEIDEEWLEDGMDRGAVRKVEVEEAVEGSREDAMKEVLGLSSMDWDYGVMD</sequence>
<dbReference type="AlphaFoldDB" id="A0A9P4HAX8"/>
<gene>
    <name evidence="1" type="ORF">EK21DRAFT_111594</name>
</gene>
<organism evidence="1 2">
    <name type="scientific">Setomelanomma holmii</name>
    <dbReference type="NCBI Taxonomy" id="210430"/>
    <lineage>
        <taxon>Eukaryota</taxon>
        <taxon>Fungi</taxon>
        <taxon>Dikarya</taxon>
        <taxon>Ascomycota</taxon>
        <taxon>Pezizomycotina</taxon>
        <taxon>Dothideomycetes</taxon>
        <taxon>Pleosporomycetidae</taxon>
        <taxon>Pleosporales</taxon>
        <taxon>Pleosporineae</taxon>
        <taxon>Phaeosphaeriaceae</taxon>
        <taxon>Setomelanomma</taxon>
    </lineage>
</organism>
<accession>A0A9P4HAX8</accession>
<dbReference type="EMBL" id="ML978187">
    <property type="protein sequence ID" value="KAF2030717.1"/>
    <property type="molecule type" value="Genomic_DNA"/>
</dbReference>
<keyword evidence="2" id="KW-1185">Reference proteome</keyword>
<proteinExistence type="predicted"/>
<protein>
    <submittedName>
        <fullName evidence="1">Uncharacterized protein</fullName>
    </submittedName>
</protein>